<dbReference type="EMBL" id="RDQH01000333">
    <property type="protein sequence ID" value="RXH94027.1"/>
    <property type="molecule type" value="Genomic_DNA"/>
</dbReference>
<dbReference type="Proteomes" id="UP000290289">
    <property type="component" value="Chromosome 7"/>
</dbReference>
<accession>A0A498JGT8</accession>
<proteinExistence type="predicted"/>
<organism evidence="1 2">
    <name type="scientific">Malus domestica</name>
    <name type="common">Apple</name>
    <name type="synonym">Pyrus malus</name>
    <dbReference type="NCBI Taxonomy" id="3750"/>
    <lineage>
        <taxon>Eukaryota</taxon>
        <taxon>Viridiplantae</taxon>
        <taxon>Streptophyta</taxon>
        <taxon>Embryophyta</taxon>
        <taxon>Tracheophyta</taxon>
        <taxon>Spermatophyta</taxon>
        <taxon>Magnoliopsida</taxon>
        <taxon>eudicotyledons</taxon>
        <taxon>Gunneridae</taxon>
        <taxon>Pentapetalae</taxon>
        <taxon>rosids</taxon>
        <taxon>fabids</taxon>
        <taxon>Rosales</taxon>
        <taxon>Rosaceae</taxon>
        <taxon>Amygdaloideae</taxon>
        <taxon>Maleae</taxon>
        <taxon>Malus</taxon>
    </lineage>
</organism>
<name>A0A498JGT8_MALDO</name>
<evidence type="ECO:0000313" key="1">
    <source>
        <dbReference type="EMBL" id="RXH94027.1"/>
    </source>
</evidence>
<keyword evidence="2" id="KW-1185">Reference proteome</keyword>
<protein>
    <submittedName>
        <fullName evidence="1">Uncharacterized protein</fullName>
    </submittedName>
</protein>
<evidence type="ECO:0000313" key="2">
    <source>
        <dbReference type="Proteomes" id="UP000290289"/>
    </source>
</evidence>
<sequence>MLQSTPFRGPTSSSAHFWLWIGSDTNCHIRPGTDHFLGQFHYCSTILRMALIPIVTSRPGTNHFPGQFHYCSTILSALGLSFPHGFIFWNSGATSQWVTHPGSALTSFSLNFRVLTEPEASELPKCLMLDMNKMAVKDSPTQLKNENVVQEGMAQLQVNEENTSNSQSLVKFAEWLAT</sequence>
<comment type="caution">
    <text evidence="1">The sequence shown here is derived from an EMBL/GenBank/DDBJ whole genome shotgun (WGS) entry which is preliminary data.</text>
</comment>
<gene>
    <name evidence="1" type="ORF">DVH24_016094</name>
</gene>
<reference evidence="1 2" key="1">
    <citation type="submission" date="2018-10" db="EMBL/GenBank/DDBJ databases">
        <title>A high-quality apple genome assembly.</title>
        <authorList>
            <person name="Hu J."/>
        </authorList>
    </citation>
    <scope>NUCLEOTIDE SEQUENCE [LARGE SCALE GENOMIC DNA]</scope>
    <source>
        <strain evidence="2">cv. HFTH1</strain>
        <tissue evidence="1">Young leaf</tissue>
    </source>
</reference>
<dbReference type="AlphaFoldDB" id="A0A498JGT8"/>